<dbReference type="PROSITE" id="PS50943">
    <property type="entry name" value="HTH_CROC1"/>
    <property type="match status" value="1"/>
</dbReference>
<evidence type="ECO:0000256" key="1">
    <source>
        <dbReference type="ARBA" id="ARBA00023125"/>
    </source>
</evidence>
<name>A0A7J0BKM1_9BACT</name>
<accession>A0A7J0BKM1</accession>
<dbReference type="PANTHER" id="PTHR36924">
    <property type="entry name" value="ANTITOXIN HIGA-1"/>
    <property type="match status" value="1"/>
</dbReference>
<evidence type="ECO:0000313" key="3">
    <source>
        <dbReference type="EMBL" id="GFM34189.1"/>
    </source>
</evidence>
<dbReference type="Gene3D" id="1.10.260.40">
    <property type="entry name" value="lambda repressor-like DNA-binding domains"/>
    <property type="match status" value="1"/>
</dbReference>
<dbReference type="AlphaFoldDB" id="A0A7J0BKM1"/>
<dbReference type="CDD" id="cd00093">
    <property type="entry name" value="HTH_XRE"/>
    <property type="match status" value="1"/>
</dbReference>
<reference evidence="3 4" key="1">
    <citation type="submission" date="2020-05" db="EMBL/GenBank/DDBJ databases">
        <title>Draft genome sequence of Desulfovibrio sp. strain HN2T.</title>
        <authorList>
            <person name="Ueno A."/>
            <person name="Tamazawa S."/>
            <person name="Tamamura S."/>
            <person name="Murakami T."/>
            <person name="Kiyama T."/>
            <person name="Inomata H."/>
            <person name="Amano Y."/>
            <person name="Miyakawa K."/>
            <person name="Tamaki H."/>
            <person name="Naganuma T."/>
            <person name="Kaneko K."/>
        </authorList>
    </citation>
    <scope>NUCLEOTIDE SEQUENCE [LARGE SCALE GENOMIC DNA]</scope>
    <source>
        <strain evidence="3 4">HN2</strain>
    </source>
</reference>
<dbReference type="InterPro" id="IPR010982">
    <property type="entry name" value="Lambda_DNA-bd_dom_sf"/>
</dbReference>
<dbReference type="PANTHER" id="PTHR36924:SF1">
    <property type="entry name" value="ANTITOXIN HIGA-1"/>
    <property type="match status" value="1"/>
</dbReference>
<dbReference type="EMBL" id="BLVO01000013">
    <property type="protein sequence ID" value="GFM34189.1"/>
    <property type="molecule type" value="Genomic_DNA"/>
</dbReference>
<keyword evidence="1" id="KW-0238">DNA-binding</keyword>
<dbReference type="SUPFAM" id="SSF47413">
    <property type="entry name" value="lambda repressor-like DNA-binding domains"/>
    <property type="match status" value="1"/>
</dbReference>
<keyword evidence="4" id="KW-1185">Reference proteome</keyword>
<gene>
    <name evidence="3" type="ORF">DSM101010T_25540</name>
</gene>
<dbReference type="NCBIfam" id="TIGR02607">
    <property type="entry name" value="antidote_HigA"/>
    <property type="match status" value="1"/>
</dbReference>
<evidence type="ECO:0000259" key="2">
    <source>
        <dbReference type="PROSITE" id="PS50943"/>
    </source>
</evidence>
<dbReference type="SMART" id="SM00530">
    <property type="entry name" value="HTH_XRE"/>
    <property type="match status" value="1"/>
</dbReference>
<sequence length="99" mass="11233">MRIKTHPGEVLREEFMVPFKLSASRLSGYLGVPLSRITEIVNEKRGVSADTAVRLAKFFGNSSEFWINLQVQHDLSKVNSEKQTEIKRIPNCHEVAACF</sequence>
<proteinExistence type="predicted"/>
<protein>
    <submittedName>
        <fullName evidence="3">Transcriptional regulator</fullName>
    </submittedName>
</protein>
<feature type="domain" description="HTH cro/C1-type" evidence="2">
    <location>
        <begin position="20"/>
        <end position="66"/>
    </location>
</feature>
<evidence type="ECO:0000313" key="4">
    <source>
        <dbReference type="Proteomes" id="UP000503840"/>
    </source>
</evidence>
<dbReference type="InterPro" id="IPR001387">
    <property type="entry name" value="Cro/C1-type_HTH"/>
</dbReference>
<dbReference type="Proteomes" id="UP000503840">
    <property type="component" value="Unassembled WGS sequence"/>
</dbReference>
<dbReference type="GO" id="GO:0003677">
    <property type="term" value="F:DNA binding"/>
    <property type="evidence" value="ECO:0007669"/>
    <property type="project" value="UniProtKB-KW"/>
</dbReference>
<dbReference type="InterPro" id="IPR013430">
    <property type="entry name" value="Toxin_antidote_HigA"/>
</dbReference>
<dbReference type="Pfam" id="PF01381">
    <property type="entry name" value="HTH_3"/>
    <property type="match status" value="1"/>
</dbReference>
<dbReference type="RefSeq" id="WP_174405804.1">
    <property type="nucleotide sequence ID" value="NZ_BLVO01000013.1"/>
</dbReference>
<comment type="caution">
    <text evidence="3">The sequence shown here is derived from an EMBL/GenBank/DDBJ whole genome shotgun (WGS) entry which is preliminary data.</text>
</comment>
<organism evidence="3 4">
    <name type="scientific">Desulfovibrio subterraneus</name>
    <dbReference type="NCBI Taxonomy" id="2718620"/>
    <lineage>
        <taxon>Bacteria</taxon>
        <taxon>Pseudomonadati</taxon>
        <taxon>Thermodesulfobacteriota</taxon>
        <taxon>Desulfovibrionia</taxon>
        <taxon>Desulfovibrionales</taxon>
        <taxon>Desulfovibrionaceae</taxon>
        <taxon>Desulfovibrio</taxon>
    </lineage>
</organism>